<accession>A0A328U8Y1</accession>
<gene>
    <name evidence="2" type="ORF">DL346_04810</name>
</gene>
<dbReference type="Pfam" id="PF01636">
    <property type="entry name" value="APH"/>
    <property type="match status" value="1"/>
</dbReference>
<evidence type="ECO:0000259" key="1">
    <source>
        <dbReference type="Pfam" id="PF01636"/>
    </source>
</evidence>
<reference evidence="2 3" key="1">
    <citation type="submission" date="2018-06" db="EMBL/GenBank/DDBJ databases">
        <title>Paenibacillus montanisoli sp. nov., isolated from mountain area soil.</title>
        <authorList>
            <person name="Wu M."/>
        </authorList>
    </citation>
    <scope>NUCLEOTIDE SEQUENCE [LARGE SCALE GENOMIC DNA]</scope>
    <source>
        <strain evidence="2 3">RA17</strain>
    </source>
</reference>
<evidence type="ECO:0000313" key="3">
    <source>
        <dbReference type="Proteomes" id="UP000249260"/>
    </source>
</evidence>
<dbReference type="SUPFAM" id="SSF56112">
    <property type="entry name" value="Protein kinase-like (PK-like)"/>
    <property type="match status" value="1"/>
</dbReference>
<comment type="caution">
    <text evidence="2">The sequence shown here is derived from an EMBL/GenBank/DDBJ whole genome shotgun (WGS) entry which is preliminary data.</text>
</comment>
<dbReference type="AlphaFoldDB" id="A0A328U8Y1"/>
<organism evidence="2 3">
    <name type="scientific">Paenibacillus montanisoli</name>
    <dbReference type="NCBI Taxonomy" id="2081970"/>
    <lineage>
        <taxon>Bacteria</taxon>
        <taxon>Bacillati</taxon>
        <taxon>Bacillota</taxon>
        <taxon>Bacilli</taxon>
        <taxon>Bacillales</taxon>
        <taxon>Paenibacillaceae</taxon>
        <taxon>Paenibacillus</taxon>
    </lineage>
</organism>
<dbReference type="InterPro" id="IPR002575">
    <property type="entry name" value="Aminoglycoside_PTrfase"/>
</dbReference>
<dbReference type="EMBL" id="QLUW01000001">
    <property type="protein sequence ID" value="RAP77781.1"/>
    <property type="molecule type" value="Genomic_DNA"/>
</dbReference>
<keyword evidence="3" id="KW-1185">Reference proteome</keyword>
<name>A0A328U8Y1_9BACL</name>
<feature type="domain" description="Aminoglycoside phosphotransferase" evidence="1">
    <location>
        <begin position="31"/>
        <end position="214"/>
    </location>
</feature>
<evidence type="ECO:0000313" key="2">
    <source>
        <dbReference type="EMBL" id="RAP77781.1"/>
    </source>
</evidence>
<dbReference type="InterPro" id="IPR011009">
    <property type="entry name" value="Kinase-like_dom_sf"/>
</dbReference>
<dbReference type="Gene3D" id="3.90.1200.10">
    <property type="match status" value="1"/>
</dbReference>
<proteinExistence type="predicted"/>
<sequence>MKEMNVNGIILDLIDKGCLHPASKLKDQMNGTTEGRVYLITVDDVPCYVLKAEDPQYLAEVGQFHGLYAESPLLPKLHYLAPDRSFIIYEFVAGTIGDARGTKKEWMKKLTVDLLNHYRTFERPDSSEAWSGMILDGLHYAKNEIGDRLAESDYELVKSFALERLSSGRGRSVLLHGDCGVHNFVFDKGALKGVIDPQPMTGPMLYDFIFAFVSSPDDLNLETLLPAFELLQHEPLEQAELVREVMIRLYHRIAVCLLHHPHDLPAYLQAWPYWKALV</sequence>
<dbReference type="RefSeq" id="WP_112880904.1">
    <property type="nucleotide sequence ID" value="NZ_QLUW01000001.1"/>
</dbReference>
<protein>
    <recommendedName>
        <fullName evidence="1">Aminoglycoside phosphotransferase domain-containing protein</fullName>
    </recommendedName>
</protein>
<dbReference type="Proteomes" id="UP000249260">
    <property type="component" value="Unassembled WGS sequence"/>
</dbReference>